<feature type="domain" description="Urease accessory protein UreH-like transmembrane" evidence="2">
    <location>
        <begin position="26"/>
        <end position="231"/>
    </location>
</feature>
<dbReference type="Pfam" id="PF13386">
    <property type="entry name" value="DsbD_2"/>
    <property type="match status" value="1"/>
</dbReference>
<evidence type="ECO:0000313" key="4">
    <source>
        <dbReference type="Proteomes" id="UP000830639"/>
    </source>
</evidence>
<feature type="transmembrane region" description="Helical" evidence="1">
    <location>
        <begin position="24"/>
        <end position="52"/>
    </location>
</feature>
<evidence type="ECO:0000256" key="1">
    <source>
        <dbReference type="SAM" id="Phobius"/>
    </source>
</evidence>
<dbReference type="RefSeq" id="WP_248269041.1">
    <property type="nucleotide sequence ID" value="NZ_CP096034.1"/>
</dbReference>
<keyword evidence="1" id="KW-1133">Transmembrane helix</keyword>
<keyword evidence="4" id="KW-1185">Reference proteome</keyword>
<feature type="transmembrane region" description="Helical" evidence="1">
    <location>
        <begin position="142"/>
        <end position="164"/>
    </location>
</feature>
<proteinExistence type="predicted"/>
<name>A0ABY4JQL8_9BACI</name>
<dbReference type="EMBL" id="CP096034">
    <property type="protein sequence ID" value="UPM56126.1"/>
    <property type="molecule type" value="Genomic_DNA"/>
</dbReference>
<dbReference type="InterPro" id="IPR039447">
    <property type="entry name" value="UreH-like_TM_dom"/>
</dbReference>
<evidence type="ECO:0000313" key="3">
    <source>
        <dbReference type="EMBL" id="UPM56126.1"/>
    </source>
</evidence>
<feature type="transmembrane region" description="Helical" evidence="1">
    <location>
        <begin position="64"/>
        <end position="84"/>
    </location>
</feature>
<gene>
    <name evidence="3" type="ORF">MY490_09940</name>
</gene>
<feature type="transmembrane region" description="Helical" evidence="1">
    <location>
        <begin position="220"/>
        <end position="237"/>
    </location>
</feature>
<organism evidence="3 4">
    <name type="scientific">Gottfriedia acidiceleris</name>
    <dbReference type="NCBI Taxonomy" id="371036"/>
    <lineage>
        <taxon>Bacteria</taxon>
        <taxon>Bacillati</taxon>
        <taxon>Bacillota</taxon>
        <taxon>Bacilli</taxon>
        <taxon>Bacillales</taxon>
        <taxon>Bacillaceae</taxon>
        <taxon>Gottfriedia</taxon>
    </lineage>
</organism>
<keyword evidence="1" id="KW-0472">Membrane</keyword>
<keyword evidence="1" id="KW-0812">Transmembrane</keyword>
<feature type="transmembrane region" description="Helical" evidence="1">
    <location>
        <begin position="176"/>
        <end position="200"/>
    </location>
</feature>
<sequence>MTSWLYDLMNYLINVFYATKSIPIIAAFVLGVVGTLAPCQLTGNMGVIMIISNDTLKKTIPWKNMFKFILGKIVAFGVLGGLTWWFGRQFSSNIVFLFPYTRKLMGLTIILSGLLLLGFFNKQLAKILLYKPIFRFTAKSNYFIIGILFSLAFCPTMFSLFFFTLMPLSFTSIIGYLLPLLFAMGTAIPLLLFMFFIDTFNLQSYLLKKGRVVGGYVQKLFGYGLILLGLYDAYIYWL</sequence>
<dbReference type="Proteomes" id="UP000830639">
    <property type="component" value="Chromosome"/>
</dbReference>
<feature type="transmembrane region" description="Helical" evidence="1">
    <location>
        <begin position="104"/>
        <end position="121"/>
    </location>
</feature>
<accession>A0ABY4JQL8</accession>
<reference evidence="3 4" key="1">
    <citation type="submission" date="2022-04" db="EMBL/GenBank/DDBJ databases">
        <title>Mechanism of arsenic methylation and mitigation arsenic toxicity by Bacillus sp. LH14 from an Arsenic-Contaminated Paddy Soil.</title>
        <authorList>
            <person name="Wang D."/>
        </authorList>
    </citation>
    <scope>NUCLEOTIDE SEQUENCE [LARGE SCALE GENOMIC DNA]</scope>
    <source>
        <strain evidence="3 4">LH14</strain>
    </source>
</reference>
<evidence type="ECO:0000259" key="2">
    <source>
        <dbReference type="Pfam" id="PF13386"/>
    </source>
</evidence>
<protein>
    <submittedName>
        <fullName evidence="3">Sulfite exporter TauE/SafE family protein</fullName>
    </submittedName>
</protein>